<feature type="transmembrane region" description="Helical" evidence="1">
    <location>
        <begin position="20"/>
        <end position="42"/>
    </location>
</feature>
<dbReference type="AlphaFoldDB" id="A0A9P9JA16"/>
<accession>A0A9P9JA16</accession>
<sequence>MFQMHNISFIRLPDDSGVAVIYIFCLTIIPFLPLFTSLSLTASHVVDQEYRHLQSPSGSSPLFEPVSSNENPAACCSLFRVQWTMVRPSKCFEVRKYAMSLLKSQTPHSISLFDLFSTRCASYVLLLLVGLLAGVSFSQSLVDNIDSFESKVYLSWKSSGSP</sequence>
<keyword evidence="1" id="KW-0812">Transmembrane</keyword>
<evidence type="ECO:0000313" key="3">
    <source>
        <dbReference type="Proteomes" id="UP000738349"/>
    </source>
</evidence>
<dbReference type="EMBL" id="JAGMUV010000005">
    <property type="protein sequence ID" value="KAH7156316.1"/>
    <property type="molecule type" value="Genomic_DNA"/>
</dbReference>
<proteinExistence type="predicted"/>
<dbReference type="Proteomes" id="UP000738349">
    <property type="component" value="Unassembled WGS sequence"/>
</dbReference>
<gene>
    <name evidence="2" type="ORF">EDB81DRAFT_386981</name>
</gene>
<feature type="transmembrane region" description="Helical" evidence="1">
    <location>
        <begin position="120"/>
        <end position="142"/>
    </location>
</feature>
<reference evidence="2" key="1">
    <citation type="journal article" date="2021" name="Nat. Commun.">
        <title>Genetic determinants of endophytism in the Arabidopsis root mycobiome.</title>
        <authorList>
            <person name="Mesny F."/>
            <person name="Miyauchi S."/>
            <person name="Thiergart T."/>
            <person name="Pickel B."/>
            <person name="Atanasova L."/>
            <person name="Karlsson M."/>
            <person name="Huettel B."/>
            <person name="Barry K.W."/>
            <person name="Haridas S."/>
            <person name="Chen C."/>
            <person name="Bauer D."/>
            <person name="Andreopoulos W."/>
            <person name="Pangilinan J."/>
            <person name="LaButti K."/>
            <person name="Riley R."/>
            <person name="Lipzen A."/>
            <person name="Clum A."/>
            <person name="Drula E."/>
            <person name="Henrissat B."/>
            <person name="Kohler A."/>
            <person name="Grigoriev I.V."/>
            <person name="Martin F.M."/>
            <person name="Hacquard S."/>
        </authorList>
    </citation>
    <scope>NUCLEOTIDE SEQUENCE</scope>
    <source>
        <strain evidence="2">MPI-CAGE-AT-0147</strain>
    </source>
</reference>
<organism evidence="2 3">
    <name type="scientific">Dactylonectria macrodidyma</name>
    <dbReference type="NCBI Taxonomy" id="307937"/>
    <lineage>
        <taxon>Eukaryota</taxon>
        <taxon>Fungi</taxon>
        <taxon>Dikarya</taxon>
        <taxon>Ascomycota</taxon>
        <taxon>Pezizomycotina</taxon>
        <taxon>Sordariomycetes</taxon>
        <taxon>Hypocreomycetidae</taxon>
        <taxon>Hypocreales</taxon>
        <taxon>Nectriaceae</taxon>
        <taxon>Dactylonectria</taxon>
    </lineage>
</organism>
<name>A0A9P9JA16_9HYPO</name>
<keyword evidence="3" id="KW-1185">Reference proteome</keyword>
<protein>
    <submittedName>
        <fullName evidence="2">Uncharacterized protein</fullName>
    </submittedName>
</protein>
<evidence type="ECO:0000313" key="2">
    <source>
        <dbReference type="EMBL" id="KAH7156316.1"/>
    </source>
</evidence>
<evidence type="ECO:0000256" key="1">
    <source>
        <dbReference type="SAM" id="Phobius"/>
    </source>
</evidence>
<comment type="caution">
    <text evidence="2">The sequence shown here is derived from an EMBL/GenBank/DDBJ whole genome shotgun (WGS) entry which is preliminary data.</text>
</comment>
<keyword evidence="1" id="KW-0472">Membrane</keyword>
<keyword evidence="1" id="KW-1133">Transmembrane helix</keyword>